<keyword evidence="14" id="KW-1185">Reference proteome</keyword>
<dbReference type="InterPro" id="IPR036188">
    <property type="entry name" value="FAD/NAD-bd_sf"/>
</dbReference>
<dbReference type="PANTHER" id="PTHR42923:SF3">
    <property type="entry name" value="PROTOPORPHYRINOGEN OXIDASE"/>
    <property type="match status" value="1"/>
</dbReference>
<evidence type="ECO:0000259" key="12">
    <source>
        <dbReference type="Pfam" id="PF01593"/>
    </source>
</evidence>
<comment type="subcellular location">
    <subcellularLocation>
        <location evidence="11">Cytoplasm</location>
    </subcellularLocation>
</comment>
<dbReference type="EMBL" id="BFFO01000002">
    <property type="protein sequence ID" value="GBG96289.1"/>
    <property type="molecule type" value="Genomic_DNA"/>
</dbReference>
<dbReference type="Gene3D" id="1.10.3110.10">
    <property type="entry name" value="protoporphyrinogen ix oxidase, domain 3"/>
    <property type="match status" value="1"/>
</dbReference>
<organism evidence="13 14">
    <name type="scientific">Lactococcus termiticola</name>
    <dbReference type="NCBI Taxonomy" id="2169526"/>
    <lineage>
        <taxon>Bacteria</taxon>
        <taxon>Bacillati</taxon>
        <taxon>Bacillota</taxon>
        <taxon>Bacilli</taxon>
        <taxon>Lactobacillales</taxon>
        <taxon>Streptococcaceae</taxon>
        <taxon>Lactococcus</taxon>
    </lineage>
</organism>
<dbReference type="NCBIfam" id="TIGR00562">
    <property type="entry name" value="proto_IX_ox"/>
    <property type="match status" value="1"/>
</dbReference>
<dbReference type="Gene3D" id="3.50.50.60">
    <property type="entry name" value="FAD/NAD(P)-binding domain"/>
    <property type="match status" value="1"/>
</dbReference>
<name>A0A2R5HE26_9LACT</name>
<dbReference type="RefSeq" id="WP_109245277.1">
    <property type="nucleotide sequence ID" value="NZ_BFFO01000002.1"/>
</dbReference>
<dbReference type="NCBIfam" id="NF008845">
    <property type="entry name" value="PRK11883.1-5"/>
    <property type="match status" value="1"/>
</dbReference>
<keyword evidence="11" id="KW-0963">Cytoplasm</keyword>
<evidence type="ECO:0000256" key="10">
    <source>
        <dbReference type="ARBA" id="ARBA00023133"/>
    </source>
</evidence>
<keyword evidence="10 11" id="KW-0350">Heme biosynthesis</keyword>
<dbReference type="PANTHER" id="PTHR42923">
    <property type="entry name" value="PROTOPORPHYRINOGEN OXIDASE"/>
    <property type="match status" value="1"/>
</dbReference>
<sequence>MTKKIAIIGAGITGLSAAYYLQKEIQEKNLDLDWVLIESTDRLGGKIETVRRDGYIIERGPDSFLARKTAMVDLAREVGMDDKLVNNATGSAFIYLNGKLHPIPAGSIMGIPTNEETFQASELFTDAAKARAKEDLTIEKSPAGIDQSMGQFFRRRLGDEVVENLIEPLLSGVYGGDLDTMSLISTYPQFYEVEQKYGNLIDGMKKQAAENAKNTPYQGQKKGMFLNFNTGLESLVDAIEAALPAENIMKSTAVNSIAEGYELSLSNGEILHADSIILTTPHEVSVKLLGEHGIMKDEFEDVPSTSVVTISMAFPAEALKEDIDGTGFLVSRNADFSITACTWIHKKWAHSTPEGKIVLRAFLGKPGDERYTKLSDEEITRLALRDLGQIMELNGEPEFVEISRLDDSMPQYTVGHKERLAKVRQDLADKMPGVFIAGMSYDGIGLPDNVVAGREAEKLALRYLTE</sequence>
<dbReference type="Pfam" id="PF01593">
    <property type="entry name" value="Amino_oxidase"/>
    <property type="match status" value="1"/>
</dbReference>
<keyword evidence="8 11" id="KW-0274">FAD</keyword>
<evidence type="ECO:0000256" key="8">
    <source>
        <dbReference type="ARBA" id="ARBA00022827"/>
    </source>
</evidence>
<dbReference type="GO" id="GO:0004729">
    <property type="term" value="F:oxygen-dependent protoporphyrinogen oxidase activity"/>
    <property type="evidence" value="ECO:0007669"/>
    <property type="project" value="UniProtKB-UniRule"/>
</dbReference>
<dbReference type="GO" id="GO:0006783">
    <property type="term" value="P:heme biosynthetic process"/>
    <property type="evidence" value="ECO:0007669"/>
    <property type="project" value="UniProtKB-UniRule"/>
</dbReference>
<reference evidence="13 14" key="1">
    <citation type="journal article" date="2018" name="Genome Announc.">
        <title>Draft Genome Sequence of Lactococcus sp. Strain NtB2 (JCM 32569), Isolated from the Gut of the Higher Termite Nasutitermes takasagoensis.</title>
        <authorList>
            <person name="Noda S."/>
            <person name="Aihara C."/>
            <person name="Yuki M."/>
            <person name="Ohkuma M."/>
        </authorList>
    </citation>
    <scope>NUCLEOTIDE SEQUENCE [LARGE SCALE GENOMIC DNA]</scope>
    <source>
        <strain evidence="13 14">NtB2</strain>
    </source>
</reference>
<feature type="domain" description="Amine oxidase" evidence="12">
    <location>
        <begin position="12"/>
        <end position="455"/>
    </location>
</feature>
<proteinExistence type="inferred from homology"/>
<evidence type="ECO:0000256" key="11">
    <source>
        <dbReference type="RuleBase" id="RU364052"/>
    </source>
</evidence>
<dbReference type="SUPFAM" id="SSF54373">
    <property type="entry name" value="FAD-linked reductases, C-terminal domain"/>
    <property type="match status" value="1"/>
</dbReference>
<comment type="pathway">
    <text evidence="3 11">Porphyrin-containing compound metabolism; protoheme biosynthesis.</text>
</comment>
<protein>
    <recommendedName>
        <fullName evidence="6 11">Coproporphyrinogen III oxidase</fullName>
        <ecNumber evidence="5 11">1.3.3.15</ecNumber>
    </recommendedName>
</protein>
<comment type="similarity">
    <text evidence="4 11">Belongs to the protoporphyrinogen/coproporphyrinogen oxidase family. Coproporphyrinogen III oxidase subfamily.</text>
</comment>
<dbReference type="InterPro" id="IPR004572">
    <property type="entry name" value="Protoporphyrinogen_oxidase"/>
</dbReference>
<evidence type="ECO:0000256" key="9">
    <source>
        <dbReference type="ARBA" id="ARBA00023002"/>
    </source>
</evidence>
<accession>A0A2R5HE26</accession>
<evidence type="ECO:0000256" key="3">
    <source>
        <dbReference type="ARBA" id="ARBA00004744"/>
    </source>
</evidence>
<evidence type="ECO:0000313" key="14">
    <source>
        <dbReference type="Proteomes" id="UP000245021"/>
    </source>
</evidence>
<comment type="caution">
    <text evidence="13">The sequence shown here is derived from an EMBL/GenBank/DDBJ whole genome shotgun (WGS) entry which is preliminary data.</text>
</comment>
<evidence type="ECO:0000256" key="5">
    <source>
        <dbReference type="ARBA" id="ARBA00012402"/>
    </source>
</evidence>
<comment type="cofactor">
    <cofactor evidence="2 11">
        <name>FAD</name>
        <dbReference type="ChEBI" id="CHEBI:57692"/>
    </cofactor>
</comment>
<dbReference type="SUPFAM" id="SSF51905">
    <property type="entry name" value="FAD/NAD(P)-binding domain"/>
    <property type="match status" value="1"/>
</dbReference>
<evidence type="ECO:0000256" key="1">
    <source>
        <dbReference type="ARBA" id="ARBA00001755"/>
    </source>
</evidence>
<dbReference type="OrthoDB" id="9805195at2"/>
<dbReference type="Gene3D" id="3.90.660.20">
    <property type="entry name" value="Protoporphyrinogen oxidase, mitochondrial, domain 2"/>
    <property type="match status" value="1"/>
</dbReference>
<comment type="function">
    <text evidence="11">Involved in coproporphyrin-dependent heme b biosynthesis. Catalyzes the oxidation of coproporphyrinogen III to coproporphyrin III.</text>
</comment>
<evidence type="ECO:0000313" key="13">
    <source>
        <dbReference type="EMBL" id="GBG96289.1"/>
    </source>
</evidence>
<evidence type="ECO:0000256" key="6">
    <source>
        <dbReference type="ARBA" id="ARBA00019046"/>
    </source>
</evidence>
<dbReference type="Proteomes" id="UP000245021">
    <property type="component" value="Unassembled WGS sequence"/>
</dbReference>
<dbReference type="InterPro" id="IPR002937">
    <property type="entry name" value="Amino_oxidase"/>
</dbReference>
<dbReference type="InterPro" id="IPR050464">
    <property type="entry name" value="Zeta_carotene_desat/Oxidored"/>
</dbReference>
<evidence type="ECO:0000256" key="4">
    <source>
        <dbReference type="ARBA" id="ARBA00008310"/>
    </source>
</evidence>
<gene>
    <name evidence="13" type="primary">hemY</name>
    <name evidence="13" type="ORF">NtB2_00400</name>
</gene>
<keyword evidence="9 11" id="KW-0560">Oxidoreductase</keyword>
<dbReference type="EC" id="1.3.3.15" evidence="5 11"/>
<evidence type="ECO:0000256" key="7">
    <source>
        <dbReference type="ARBA" id="ARBA00022630"/>
    </source>
</evidence>
<dbReference type="AlphaFoldDB" id="A0A2R5HE26"/>
<keyword evidence="7 11" id="KW-0285">Flavoprotein</keyword>
<evidence type="ECO:0000256" key="2">
    <source>
        <dbReference type="ARBA" id="ARBA00001974"/>
    </source>
</evidence>
<comment type="catalytic activity">
    <reaction evidence="1">
        <text>coproporphyrinogen III + 3 O2 = coproporphyrin III + 3 H2O2</text>
        <dbReference type="Rhea" id="RHEA:43436"/>
        <dbReference type="ChEBI" id="CHEBI:15379"/>
        <dbReference type="ChEBI" id="CHEBI:16240"/>
        <dbReference type="ChEBI" id="CHEBI:57309"/>
        <dbReference type="ChEBI" id="CHEBI:131725"/>
        <dbReference type="EC" id="1.3.3.15"/>
    </reaction>
    <physiologicalReaction direction="left-to-right" evidence="1">
        <dbReference type="Rhea" id="RHEA:43437"/>
    </physiologicalReaction>
</comment>
<dbReference type="GO" id="GO:0005737">
    <property type="term" value="C:cytoplasm"/>
    <property type="evidence" value="ECO:0007669"/>
    <property type="project" value="UniProtKB-SubCell"/>
</dbReference>
<dbReference type="UniPathway" id="UPA00252"/>